<proteinExistence type="predicted"/>
<organism evidence="2 3">
    <name type="scientific">Kaustia mangrovi</name>
    <dbReference type="NCBI Taxonomy" id="2593653"/>
    <lineage>
        <taxon>Bacteria</taxon>
        <taxon>Pseudomonadati</taxon>
        <taxon>Pseudomonadota</taxon>
        <taxon>Alphaproteobacteria</taxon>
        <taxon>Hyphomicrobiales</taxon>
        <taxon>Parvibaculaceae</taxon>
        <taxon>Kaustia</taxon>
    </lineage>
</organism>
<keyword evidence="3" id="KW-1185">Reference proteome</keyword>
<name>A0A7S8C5G8_9HYPH</name>
<dbReference type="Proteomes" id="UP000593594">
    <property type="component" value="Chromosome"/>
</dbReference>
<gene>
    <name evidence="2" type="ORF">HW532_14085</name>
</gene>
<sequence length="77" mass="9188">MTVTATQTRKRHGRVAAWYGRLVAAIVGYRRRRRTLIMLEACDERVLRDIGIRLDWRRPGRRAAADENWLRHLDTMR</sequence>
<dbReference type="InterPro" id="IPR009506">
    <property type="entry name" value="YjiS-like"/>
</dbReference>
<accession>A0A7S8C5G8</accession>
<dbReference type="KEGG" id="kmn:HW532_14085"/>
<protein>
    <submittedName>
        <fullName evidence="2">DUF1127 domain-containing protein</fullName>
    </submittedName>
</protein>
<dbReference type="Pfam" id="PF06568">
    <property type="entry name" value="YjiS-like"/>
    <property type="match status" value="1"/>
</dbReference>
<evidence type="ECO:0000259" key="1">
    <source>
        <dbReference type="Pfam" id="PF06568"/>
    </source>
</evidence>
<feature type="domain" description="YjiS-like" evidence="1">
    <location>
        <begin position="22"/>
        <end position="53"/>
    </location>
</feature>
<dbReference type="EMBL" id="CP058214">
    <property type="protein sequence ID" value="QPC43717.1"/>
    <property type="molecule type" value="Genomic_DNA"/>
</dbReference>
<evidence type="ECO:0000313" key="2">
    <source>
        <dbReference type="EMBL" id="QPC43717.1"/>
    </source>
</evidence>
<dbReference type="AlphaFoldDB" id="A0A7S8C5G8"/>
<evidence type="ECO:0000313" key="3">
    <source>
        <dbReference type="Proteomes" id="UP000593594"/>
    </source>
</evidence>
<dbReference type="RefSeq" id="WP_213161079.1">
    <property type="nucleotide sequence ID" value="NZ_CP058214.1"/>
</dbReference>
<reference evidence="2 3" key="1">
    <citation type="submission" date="2020-06" db="EMBL/GenBank/DDBJ databases">
        <title>Genome sequence of 2 isolates from Red Sea Mangroves.</title>
        <authorList>
            <person name="Sefrji F."/>
            <person name="Michoud G."/>
            <person name="Merlino G."/>
            <person name="Daffonchio D."/>
        </authorList>
    </citation>
    <scope>NUCLEOTIDE SEQUENCE [LARGE SCALE GENOMIC DNA]</scope>
    <source>
        <strain evidence="2 3">R1DC25</strain>
    </source>
</reference>